<dbReference type="AlphaFoldDB" id="A0A1A8YGM3"/>
<feature type="compositionally biased region" description="Basic and acidic residues" evidence="1">
    <location>
        <begin position="110"/>
        <end position="125"/>
    </location>
</feature>
<protein>
    <submittedName>
        <fullName evidence="3">Uncharacterized protein</fullName>
    </submittedName>
</protein>
<keyword evidence="2" id="KW-0812">Transmembrane</keyword>
<feature type="region of interest" description="Disordered" evidence="1">
    <location>
        <begin position="370"/>
        <end position="397"/>
    </location>
</feature>
<feature type="transmembrane region" description="Helical" evidence="2">
    <location>
        <begin position="64"/>
        <end position="81"/>
    </location>
</feature>
<evidence type="ECO:0000313" key="4">
    <source>
        <dbReference type="Proteomes" id="UP000078555"/>
    </source>
</evidence>
<organism evidence="3 4">
    <name type="scientific">Plasmodium ovale wallikeri</name>
    <dbReference type="NCBI Taxonomy" id="864142"/>
    <lineage>
        <taxon>Eukaryota</taxon>
        <taxon>Sar</taxon>
        <taxon>Alveolata</taxon>
        <taxon>Apicomplexa</taxon>
        <taxon>Aconoidasida</taxon>
        <taxon>Haemosporida</taxon>
        <taxon>Plasmodiidae</taxon>
        <taxon>Plasmodium</taxon>
        <taxon>Plasmodium (Plasmodium)</taxon>
    </lineage>
</organism>
<evidence type="ECO:0000256" key="1">
    <source>
        <dbReference type="SAM" id="MobiDB-lite"/>
    </source>
</evidence>
<proteinExistence type="predicted"/>
<keyword evidence="2" id="KW-1133">Transmembrane helix</keyword>
<reference evidence="4" key="1">
    <citation type="submission" date="2016-05" db="EMBL/GenBank/DDBJ databases">
        <authorList>
            <person name="Naeem R."/>
        </authorList>
    </citation>
    <scope>NUCLEOTIDE SEQUENCE [LARGE SCALE GENOMIC DNA]</scope>
</reference>
<sequence length="1060" mass="125060">MYSEGTKGRNLCSKEQFSKGNMSITIKESLEHVCNVLAYFGIEYITADVLRRGKNERKVKRRKVIIKYCFLINDLCLLYFFEFKRKFKPTYKEYVEKEISKAEQKYIRDGKGTGKRDLSEKRQISEGESGCGGEEEDEEEYAFEQLGEDVNYFDDFFLISPVVILVLEYFQYPRLYQLIKCNFQMAKELLLCIGFLIDCTRLFEYYDKGQPFYETFFKGMCRGSNNKGTSKFTETISNGKRDETVENNELYHFINEAMLILSNRPYDLEIFQYKHFYNFLEILKRCSKEGIEGTKPTKWEEKTKENRQGERWQIGHSNKGQLASGGRGGDNMLWKKENMKSGKMHNEEQGERIEKKEKNRQWKEDYMGEIVKEDERKGEQHNEEGEEEESFDRDMKKKDEDNFTLNEYITYDYSTYQERFLSNYSRNKIHYDDENNSFYLDDNRSDMYISEVLRNINNSCNKLIQLQNQILLRINQSHSYDKNRLNLFHRFGKIISAYTELHNIVVNCSSNTNNASFILKQPSALDIMTYKKKKKKVDLMNNLLFTVTIDMERERKNIENKLIKSSNLVKEDKKRENIGTSRGKSSAFCLSSVVDTRENDMPWEYLDDINYDILGDKITINEFHILNDTSLYNNILHIYKNGVDFFHYEQLRAVFWLWLQSVFSENMDPDEDPTQANKGGNTTTTTVSFRDINNNQFFYDNVTPPTKTDDLHIHVLSDLNNFEKNYRLLKEYVQEKGCTCGYNKISSREQKHACTDRINSIKKYVNNLHLEFEAFFNYKKRAKDLSDEAFVSFLEEKKKNMIISSNVEKDDYTNLANVVNKHLINIDRILKYDPILNFSKTVEGIKAQNFIRTTVDINEVDDVDWCNMYTHHKTRKSTSTGERGDCGRGNNSNRIINLTTCSSYRIGEDPVTYASTIFKYSDHFISNNDVYTFSDNIYKMGEDFYDFTNEKKKKCTHNFYHVLRKVEKRDLVSPCGRSFPSIQQRVAEGEQQERREAYCSNFVATLFQFCFNFVPILFQFCCNFVAILFQFCCNFVPILLQFFSFSKLCEFFVGGDFCLF</sequence>
<keyword evidence="4" id="KW-1185">Reference proteome</keyword>
<feature type="region of interest" description="Disordered" evidence="1">
    <location>
        <begin position="110"/>
        <end position="136"/>
    </location>
</feature>
<evidence type="ECO:0000256" key="2">
    <source>
        <dbReference type="SAM" id="Phobius"/>
    </source>
</evidence>
<gene>
    <name evidence="3" type="ORF">POVWA1_000570</name>
</gene>
<dbReference type="Proteomes" id="UP000078555">
    <property type="component" value="Unassembled WGS sequence"/>
</dbReference>
<feature type="compositionally biased region" description="Basic and acidic residues" evidence="1">
    <location>
        <begin position="370"/>
        <end position="383"/>
    </location>
</feature>
<keyword evidence="2" id="KW-0472">Membrane</keyword>
<accession>A0A1A8YGM3</accession>
<name>A0A1A8YGM3_PLAOA</name>
<feature type="transmembrane region" description="Helical" evidence="2">
    <location>
        <begin position="1016"/>
        <end position="1040"/>
    </location>
</feature>
<evidence type="ECO:0000313" key="3">
    <source>
        <dbReference type="EMBL" id="SBT30396.1"/>
    </source>
</evidence>
<dbReference type="EMBL" id="FLRD01000001">
    <property type="protein sequence ID" value="SBT30396.1"/>
    <property type="molecule type" value="Genomic_DNA"/>
</dbReference>